<feature type="coiled-coil region" evidence="1">
    <location>
        <begin position="17"/>
        <end position="58"/>
    </location>
</feature>
<dbReference type="PANTHER" id="PTHR13361">
    <property type="entry name" value="WW DOMAIN-BINDING PROTEIN 11"/>
    <property type="match status" value="1"/>
</dbReference>
<feature type="transmembrane region" description="Helical" evidence="3">
    <location>
        <begin position="669"/>
        <end position="688"/>
    </location>
</feature>
<feature type="transmembrane region" description="Helical" evidence="3">
    <location>
        <begin position="283"/>
        <end position="300"/>
    </location>
</feature>
<organism evidence="4 5">
    <name type="scientific">Hymenobacter nitidus</name>
    <dbReference type="NCBI Taxonomy" id="2880929"/>
    <lineage>
        <taxon>Bacteria</taxon>
        <taxon>Pseudomonadati</taxon>
        <taxon>Bacteroidota</taxon>
        <taxon>Cytophagia</taxon>
        <taxon>Cytophagales</taxon>
        <taxon>Hymenobacteraceae</taxon>
        <taxon>Hymenobacter</taxon>
    </lineage>
</organism>
<keyword evidence="3" id="KW-0812">Transmembrane</keyword>
<feature type="transmembrane region" description="Helical" evidence="3">
    <location>
        <begin position="970"/>
        <end position="987"/>
    </location>
</feature>
<feature type="region of interest" description="Disordered" evidence="2">
    <location>
        <begin position="145"/>
        <end position="181"/>
    </location>
</feature>
<feature type="transmembrane region" description="Helical" evidence="3">
    <location>
        <begin position="905"/>
        <end position="925"/>
    </location>
</feature>
<feature type="transmembrane region" description="Helical" evidence="3">
    <location>
        <begin position="618"/>
        <end position="637"/>
    </location>
</feature>
<feature type="transmembrane region" description="Helical" evidence="3">
    <location>
        <begin position="992"/>
        <end position="1011"/>
    </location>
</feature>
<keyword evidence="5" id="KW-1185">Reference proteome</keyword>
<feature type="transmembrane region" description="Helical" evidence="3">
    <location>
        <begin position="195"/>
        <end position="217"/>
    </location>
</feature>
<feature type="transmembrane region" description="Helical" evidence="3">
    <location>
        <begin position="1115"/>
        <end position="1137"/>
    </location>
</feature>
<name>A0ABS8AI10_9BACT</name>
<keyword evidence="3" id="KW-1133">Transmembrane helix</keyword>
<protein>
    <recommendedName>
        <fullName evidence="6">DUF2339 domain-containing protein</fullName>
    </recommendedName>
</protein>
<feature type="transmembrane region" description="Helical" evidence="3">
    <location>
        <begin position="350"/>
        <end position="368"/>
    </location>
</feature>
<feature type="transmembrane region" description="Helical" evidence="3">
    <location>
        <begin position="463"/>
        <end position="484"/>
    </location>
</feature>
<feature type="transmembrane region" description="Helical" evidence="3">
    <location>
        <begin position="1385"/>
        <end position="1405"/>
    </location>
</feature>
<evidence type="ECO:0000256" key="3">
    <source>
        <dbReference type="SAM" id="Phobius"/>
    </source>
</evidence>
<feature type="transmembrane region" description="Helical" evidence="3">
    <location>
        <begin position="796"/>
        <end position="814"/>
    </location>
</feature>
<comment type="caution">
    <text evidence="4">The sequence shown here is derived from an EMBL/GenBank/DDBJ whole genome shotgun (WGS) entry which is preliminary data.</text>
</comment>
<dbReference type="EMBL" id="JAJADQ010000011">
    <property type="protein sequence ID" value="MCB2379627.1"/>
    <property type="molecule type" value="Genomic_DNA"/>
</dbReference>
<dbReference type="Proteomes" id="UP001165297">
    <property type="component" value="Unassembled WGS sequence"/>
</dbReference>
<feature type="transmembrane region" description="Helical" evidence="3">
    <location>
        <begin position="549"/>
        <end position="567"/>
    </location>
</feature>
<feature type="transmembrane region" description="Helical" evidence="3">
    <location>
        <begin position="254"/>
        <end position="276"/>
    </location>
</feature>
<feature type="transmembrane region" description="Helical" evidence="3">
    <location>
        <begin position="769"/>
        <end position="790"/>
    </location>
</feature>
<feature type="transmembrane region" description="Helical" evidence="3">
    <location>
        <begin position="730"/>
        <end position="748"/>
    </location>
</feature>
<gene>
    <name evidence="4" type="ORF">LGH70_18670</name>
</gene>
<dbReference type="PRINTS" id="PR01217">
    <property type="entry name" value="PRICHEXTENSN"/>
</dbReference>
<evidence type="ECO:0000256" key="1">
    <source>
        <dbReference type="SAM" id="Coils"/>
    </source>
</evidence>
<feature type="transmembrane region" description="Helical" evidence="3">
    <location>
        <begin position="490"/>
        <end position="507"/>
    </location>
</feature>
<dbReference type="PANTHER" id="PTHR13361:SF1">
    <property type="entry name" value="WW DOMAIN-BINDING PROTEIN 11"/>
    <property type="match status" value="1"/>
</dbReference>
<keyword evidence="3" id="KW-0472">Membrane</keyword>
<dbReference type="RefSeq" id="WP_226188779.1">
    <property type="nucleotide sequence ID" value="NZ_JAJADQ010000011.1"/>
</dbReference>
<feature type="transmembrane region" description="Helical" evidence="3">
    <location>
        <begin position="224"/>
        <end position="242"/>
    </location>
</feature>
<feature type="transmembrane region" description="Helical" evidence="3">
    <location>
        <begin position="380"/>
        <end position="398"/>
    </location>
</feature>
<feature type="transmembrane region" description="Helical" evidence="3">
    <location>
        <begin position="644"/>
        <end position="663"/>
    </location>
</feature>
<feature type="transmembrane region" description="Helical" evidence="3">
    <location>
        <begin position="1274"/>
        <end position="1299"/>
    </location>
</feature>
<feature type="transmembrane region" description="Helical" evidence="3">
    <location>
        <begin position="1335"/>
        <end position="1354"/>
    </location>
</feature>
<feature type="transmembrane region" description="Helical" evidence="3">
    <location>
        <begin position="514"/>
        <end position="537"/>
    </location>
</feature>
<feature type="transmembrane region" description="Helical" evidence="3">
    <location>
        <begin position="1361"/>
        <end position="1379"/>
    </location>
</feature>
<keyword evidence="1" id="KW-0175">Coiled coil</keyword>
<evidence type="ECO:0000256" key="2">
    <source>
        <dbReference type="SAM" id="MobiDB-lite"/>
    </source>
</evidence>
<sequence>MDTWVVVLVTAVLAVVYQGFKERLKGLEQRTRQREEEHKALQQLVEQLRSEVQQLRTAPPAAPVAPPVQATGPLMAAATGAPAATAPVAPLPPVVPPLPVVLPPTPAAPSQPVVPPVTTPVAPAPPVATPPAPAPAPPVSAPIPPAPPVAAPKPQPQPAFVPPPAPPRPVAPPPPPVPAEPTWWDRTEQVLLDNWTGILGAVVLVIGVGFLGVYTALQVTPPVRFAMITGFAAALLGLDYYLRTKPFAERLHVWLHSSAAAIFLFACVGASSVPGLQWAAPPLSYLLLLAGVAANLWLAWTSSRESVATLHGVLSLVALAVIPSDLLTLGTAAAVTAFCIAITYRQRWKYQLLLSIVSFFVFHQYWHFHLAAPLGNGARLVAMALVVLVGVAAAVVQYRRVYARTAFDALLFAAHVLNWTTLGFNLYQYSTGSPWKTIPLGLGAVLTFYVARRARQLGIQWLFQTDTIISLILALATAFSLLGWHATGPVVGLFMLLESLLIAFIMAREGEILVFRVAATGALLAGAGLLLMVLAHLGSYSPAELHRNAFLLFLAGSMGAGYFRLTYSQPLFAPENDATTTNRALHHGLGGLIGALYLGVAALLLKALFGIISPPAGLLVGGAAAAAGGIFALAYWLRGEPAWFRTLHLAAGQVLLTVAILGLHKLGLVWPATAAMLYLETLLLAWLLGRATEVAAFRLVCGGALLAGGWLLLSSAAWHQLPASSLHRNAALLLLAGLSSAVFFQLLARQLWLSAQTGASPDHSLHHGVGGLTGLLYLGTAGLLLLALFGPPNPPVAGLIAGLVVAAAVLFGLSQWLQNGAEWFRILHLLAGQIFLSVAILGLHEAGLSWPLTTVLLYLEMLLMTLVLAWRREWWVYRVLLYGTLLLAVVLPALVYGTGSLSSELRALLLTVAALATAAAQATAVRLAASPYDALPFSYDPTYRLRLLGAMPGLLLLAAAGLLYEHTWAGWAAVGIGGGLLVLRRYVAVPGLWTGLVLATAGYHGLQWHYVLLKKAPLGTGRVLAYLLPLVLLAGVGVAYSKWADRDRQVRWPWLYLLGLHLTIGAWAVAAPHSEALAVLLWIGLAAGAAGLAQWVRTRFATAEVLSSQGSPDRFLLHVAYGVLALALFWHFTYLVFGTETLWRLPARRLTAAALTLVLAGLAWRAEPTSGPRYRSWQLLHPYLPELTLLFLSFTLWREVALTWQALLWLTLAFALTLGGSRLPERLRRLRLYGLLFFWLVPLWTSYVALRYLAPGQLLSIRWLTTAGAVALQFGYAAVALQAYAAPAAPVYWPAGLAGLGRLGHFRPRQLVAALLYPAFVALTVLLVQSFDRSVLTVLLMLEVVALFVSSLLLRRQDFRYASLAGVAICLVRLVFFDLSQSGTITRAVVFILMGMLLLGMNALYARFKDRFTPDSAFDTSPGMPADFSAEAPEAAPQK</sequence>
<feature type="transmembrane region" description="Helical" evidence="3">
    <location>
        <begin position="1023"/>
        <end position="1040"/>
    </location>
</feature>
<feature type="transmembrane region" description="Helical" evidence="3">
    <location>
        <begin position="588"/>
        <end position="612"/>
    </location>
</feature>
<feature type="transmembrane region" description="Helical" evidence="3">
    <location>
        <begin position="1311"/>
        <end position="1329"/>
    </location>
</feature>
<accession>A0ABS8AI10</accession>
<feature type="transmembrane region" description="Helical" evidence="3">
    <location>
        <begin position="312"/>
        <end position="343"/>
    </location>
</feature>
<evidence type="ECO:0000313" key="4">
    <source>
        <dbReference type="EMBL" id="MCB2379627.1"/>
    </source>
</evidence>
<feature type="transmembrane region" description="Helical" evidence="3">
    <location>
        <begin position="1232"/>
        <end position="1254"/>
    </location>
</feature>
<evidence type="ECO:0000313" key="5">
    <source>
        <dbReference type="Proteomes" id="UP001165297"/>
    </source>
</evidence>
<feature type="transmembrane region" description="Helical" evidence="3">
    <location>
        <begin position="1076"/>
        <end position="1095"/>
    </location>
</feature>
<feature type="transmembrane region" description="Helical" evidence="3">
    <location>
        <begin position="695"/>
        <end position="718"/>
    </location>
</feature>
<evidence type="ECO:0008006" key="6">
    <source>
        <dbReference type="Google" id="ProtNLM"/>
    </source>
</evidence>
<feature type="transmembrane region" description="Helical" evidence="3">
    <location>
        <begin position="945"/>
        <end position="964"/>
    </location>
</feature>
<feature type="transmembrane region" description="Helical" evidence="3">
    <location>
        <begin position="879"/>
        <end position="899"/>
    </location>
</feature>
<feature type="transmembrane region" description="Helical" evidence="3">
    <location>
        <begin position="850"/>
        <end position="870"/>
    </location>
</feature>
<proteinExistence type="predicted"/>
<feature type="transmembrane region" description="Helical" evidence="3">
    <location>
        <begin position="826"/>
        <end position="844"/>
    </location>
</feature>
<feature type="transmembrane region" description="Helical" evidence="3">
    <location>
        <begin position="1052"/>
        <end position="1070"/>
    </location>
</feature>
<feature type="compositionally biased region" description="Pro residues" evidence="2">
    <location>
        <begin position="145"/>
        <end position="179"/>
    </location>
</feature>
<reference evidence="4" key="1">
    <citation type="submission" date="2021-10" db="EMBL/GenBank/DDBJ databases">
        <authorList>
            <person name="Dean J.D."/>
            <person name="Kim M.K."/>
            <person name="Newey C.N."/>
            <person name="Stoker T.S."/>
            <person name="Thompson D.W."/>
            <person name="Grose J.H."/>
        </authorList>
    </citation>
    <scope>NUCLEOTIDE SEQUENCE</scope>
    <source>
        <strain evidence="4">BT635</strain>
    </source>
</reference>
<feature type="transmembrane region" description="Helical" evidence="3">
    <location>
        <begin position="1203"/>
        <end position="1220"/>
    </location>
</feature>